<reference evidence="2 3" key="1">
    <citation type="submission" date="2017-07" db="EMBL/GenBank/DDBJ databases">
        <title>Draft whole genome sequences of clinical Proprionibacteriaceae strains.</title>
        <authorList>
            <person name="Bernier A.-M."/>
            <person name="Bernard K."/>
            <person name="Domingo M.-C."/>
        </authorList>
    </citation>
    <scope>NUCLEOTIDE SEQUENCE [LARGE SCALE GENOMIC DNA]</scope>
    <source>
        <strain evidence="2 3">NML 030167</strain>
    </source>
</reference>
<dbReference type="Gene3D" id="3.40.190.10">
    <property type="entry name" value="Periplasmic binding protein-like II"/>
    <property type="match status" value="2"/>
</dbReference>
<proteinExistence type="predicted"/>
<dbReference type="Pfam" id="PF01547">
    <property type="entry name" value="SBP_bac_1"/>
    <property type="match status" value="1"/>
</dbReference>
<dbReference type="PANTHER" id="PTHR43649">
    <property type="entry name" value="ARABINOSE-BINDING PROTEIN-RELATED"/>
    <property type="match status" value="1"/>
</dbReference>
<sequence length="424" mass="45542">MVRGTAALATVLAGSLLLSACGGGDKPASETKEIKVTMANHVWTTEIQKVIPEFERQSGIKVNVTTLGESQLSDQYNVKLNAGTNEIDVMMYRPLQEGRQFAKNKWVADLTQNTSEADYDWGDFQEAAKASTTIDGKVVGVPLITERQVVYYNKDILAQAGVQPPKTLDELETAAKTIKEKVPDTYGISMRGQRAAAVTQFSSFLYSEGGDWSTDGKATVNTPEAVRAYTRYGSLLKNYGPPGATNMNWPDAFAIYQQGKAGFLIDADSLYKNAIDPAKSKATNSTGYLAFPAGSAGSKPYNVTSWALGVNNDSEAKEASWQFIKWATSKDLTLRMQQAGTPGARASVWADPQGTTSFPAELAQVIQEQSKVGIGHDRPEVVQVGKARDIVGGPIVASIGGQDVAGSAGTAQQEFQSFLDGEKR</sequence>
<feature type="chain" id="PRO_5039516200" evidence="1">
    <location>
        <begin position="21"/>
        <end position="424"/>
    </location>
</feature>
<evidence type="ECO:0000313" key="3">
    <source>
        <dbReference type="Proteomes" id="UP000215896"/>
    </source>
</evidence>
<dbReference type="Proteomes" id="UP000215896">
    <property type="component" value="Unassembled WGS sequence"/>
</dbReference>
<accession>A0A255GGX8</accession>
<dbReference type="OrthoDB" id="2510110at2"/>
<comment type="caution">
    <text evidence="2">The sequence shown here is derived from an EMBL/GenBank/DDBJ whole genome shotgun (WGS) entry which is preliminary data.</text>
</comment>
<organism evidence="2 3">
    <name type="scientific">Enemella evansiae</name>
    <dbReference type="NCBI Taxonomy" id="2016499"/>
    <lineage>
        <taxon>Bacteria</taxon>
        <taxon>Bacillati</taxon>
        <taxon>Actinomycetota</taxon>
        <taxon>Actinomycetes</taxon>
        <taxon>Propionibacteriales</taxon>
        <taxon>Propionibacteriaceae</taxon>
        <taxon>Enemella</taxon>
    </lineage>
</organism>
<dbReference type="PROSITE" id="PS51257">
    <property type="entry name" value="PROKAR_LIPOPROTEIN"/>
    <property type="match status" value="1"/>
</dbReference>
<protein>
    <submittedName>
        <fullName evidence="2">ABC transporter substrate-binding protein</fullName>
    </submittedName>
</protein>
<dbReference type="CDD" id="cd13585">
    <property type="entry name" value="PBP2_TMBP_like"/>
    <property type="match status" value="1"/>
</dbReference>
<keyword evidence="1" id="KW-0732">Signal</keyword>
<feature type="signal peptide" evidence="1">
    <location>
        <begin position="1"/>
        <end position="20"/>
    </location>
</feature>
<evidence type="ECO:0000256" key="1">
    <source>
        <dbReference type="SAM" id="SignalP"/>
    </source>
</evidence>
<name>A0A255GGX8_9ACTN</name>
<dbReference type="InterPro" id="IPR006059">
    <property type="entry name" value="SBP"/>
</dbReference>
<dbReference type="InterPro" id="IPR050490">
    <property type="entry name" value="Bact_solute-bd_prot1"/>
</dbReference>
<dbReference type="AlphaFoldDB" id="A0A255GGX8"/>
<dbReference type="PANTHER" id="PTHR43649:SF12">
    <property type="entry name" value="DIACETYLCHITOBIOSE BINDING PROTEIN DASA"/>
    <property type="match status" value="1"/>
</dbReference>
<keyword evidence="3" id="KW-1185">Reference proteome</keyword>
<gene>
    <name evidence="2" type="ORF">CGZ94_08545</name>
</gene>
<evidence type="ECO:0000313" key="2">
    <source>
        <dbReference type="EMBL" id="OYO14841.1"/>
    </source>
</evidence>
<dbReference type="EMBL" id="NMVO01000012">
    <property type="protein sequence ID" value="OYO14841.1"/>
    <property type="molecule type" value="Genomic_DNA"/>
</dbReference>
<dbReference type="SUPFAM" id="SSF53850">
    <property type="entry name" value="Periplasmic binding protein-like II"/>
    <property type="match status" value="1"/>
</dbReference>